<organism evidence="1 2">
    <name type="scientific">Cryptococcus bacillisporus CA1873</name>
    <dbReference type="NCBI Taxonomy" id="1296111"/>
    <lineage>
        <taxon>Eukaryota</taxon>
        <taxon>Fungi</taxon>
        <taxon>Dikarya</taxon>
        <taxon>Basidiomycota</taxon>
        <taxon>Agaricomycotina</taxon>
        <taxon>Tremellomycetes</taxon>
        <taxon>Tremellales</taxon>
        <taxon>Cryptococcaceae</taxon>
        <taxon>Cryptococcus</taxon>
        <taxon>Cryptococcus gattii species complex</taxon>
    </lineage>
</organism>
<evidence type="ECO:0000313" key="1">
    <source>
        <dbReference type="EMBL" id="KIR57687.1"/>
    </source>
</evidence>
<reference evidence="1 2" key="1">
    <citation type="submission" date="2015-01" db="EMBL/GenBank/DDBJ databases">
        <title>The Genome Sequence of Cryptococcus gattii CA1873.</title>
        <authorList>
            <consortium name="The Broad Institute Genomics Platform"/>
            <person name="Cuomo C."/>
            <person name="Litvintseva A."/>
            <person name="Chen Y."/>
            <person name="Heitman J."/>
            <person name="Sun S."/>
            <person name="Springer D."/>
            <person name="Dromer F."/>
            <person name="Young S."/>
            <person name="Zeng Q."/>
            <person name="Gargeya S."/>
            <person name="Abouelleil A."/>
            <person name="Alvarado L."/>
            <person name="Chapman S.B."/>
            <person name="Gainer-Dewar J."/>
            <person name="Goldberg J."/>
            <person name="Griggs A."/>
            <person name="Gujja S."/>
            <person name="Hansen M."/>
            <person name="Howarth C."/>
            <person name="Imamovic A."/>
            <person name="Larimer J."/>
            <person name="Murphy C."/>
            <person name="Naylor J."/>
            <person name="Pearson M."/>
            <person name="Priest M."/>
            <person name="Roberts A."/>
            <person name="Saif S."/>
            <person name="Shea T."/>
            <person name="Sykes S."/>
            <person name="Wortman J."/>
            <person name="Nusbaum C."/>
            <person name="Birren B."/>
        </authorList>
    </citation>
    <scope>NUCLEOTIDE SEQUENCE [LARGE SCALE GENOMIC DNA]</scope>
    <source>
        <strain evidence="1 2">CA1873</strain>
    </source>
</reference>
<accession>A0ABR5B276</accession>
<dbReference type="Proteomes" id="UP000053800">
    <property type="component" value="Unassembled WGS sequence"/>
</dbReference>
<name>A0ABR5B276_CRYGA</name>
<dbReference type="EMBL" id="KN848910">
    <property type="protein sequence ID" value="KIR57687.1"/>
    <property type="molecule type" value="Genomic_DNA"/>
</dbReference>
<proteinExistence type="predicted"/>
<sequence length="38" mass="4353">MAVVTKPLREHAVCPYAWSSSRRKLIQQKGQLSIFVSH</sequence>
<evidence type="ECO:0000313" key="2">
    <source>
        <dbReference type="Proteomes" id="UP000053800"/>
    </source>
</evidence>
<keyword evidence="2" id="KW-1185">Reference proteome</keyword>
<gene>
    <name evidence="1" type="ORF">I314_06404</name>
</gene>
<protein>
    <submittedName>
        <fullName evidence="1">Uncharacterized protein</fullName>
    </submittedName>
</protein>